<protein>
    <recommendedName>
        <fullName evidence="1">Cep192-like domain-containing protein</fullName>
    </recommendedName>
</protein>
<proteinExistence type="predicted"/>
<accession>A0A1Y3EM56</accession>
<feature type="non-terminal residue" evidence="2">
    <location>
        <position position="88"/>
    </location>
</feature>
<dbReference type="AlphaFoldDB" id="A0A1Y3EM56"/>
<dbReference type="Pfam" id="PF22074">
    <property type="entry name" value="Cep192_D5"/>
    <property type="match status" value="1"/>
</dbReference>
<gene>
    <name evidence="2" type="ORF">D917_08742</name>
</gene>
<evidence type="ECO:0000313" key="3">
    <source>
        <dbReference type="Proteomes" id="UP000243006"/>
    </source>
</evidence>
<feature type="non-terminal residue" evidence="2">
    <location>
        <position position="1"/>
    </location>
</feature>
<name>A0A1Y3EM56_9BILA</name>
<dbReference type="Proteomes" id="UP000243006">
    <property type="component" value="Unassembled WGS sequence"/>
</dbReference>
<comment type="caution">
    <text evidence="2">The sequence shown here is derived from an EMBL/GenBank/DDBJ whole genome shotgun (WGS) entry which is preliminary data.</text>
</comment>
<evidence type="ECO:0000259" key="1">
    <source>
        <dbReference type="Pfam" id="PF22074"/>
    </source>
</evidence>
<feature type="domain" description="Cep192-like" evidence="1">
    <location>
        <begin position="14"/>
        <end position="84"/>
    </location>
</feature>
<organism evidence="2 3">
    <name type="scientific">Trichinella nativa</name>
    <dbReference type="NCBI Taxonomy" id="6335"/>
    <lineage>
        <taxon>Eukaryota</taxon>
        <taxon>Metazoa</taxon>
        <taxon>Ecdysozoa</taxon>
        <taxon>Nematoda</taxon>
        <taxon>Enoplea</taxon>
        <taxon>Dorylaimia</taxon>
        <taxon>Trichinellida</taxon>
        <taxon>Trichinellidae</taxon>
        <taxon>Trichinella</taxon>
    </lineage>
</organism>
<dbReference type="EMBL" id="LVZM01011278">
    <property type="protein sequence ID" value="OUC44946.1"/>
    <property type="molecule type" value="Genomic_DNA"/>
</dbReference>
<dbReference type="InterPro" id="IPR054091">
    <property type="entry name" value="Cep192-like_D5"/>
</dbReference>
<reference evidence="2 3" key="1">
    <citation type="submission" date="2015-04" db="EMBL/GenBank/DDBJ databases">
        <title>Draft genome of the roundworm Trichinella nativa.</title>
        <authorList>
            <person name="Mitreva M."/>
        </authorList>
    </citation>
    <scope>NUCLEOTIDE SEQUENCE [LARGE SCALE GENOMIC DNA]</scope>
    <source>
        <strain evidence="2 3">ISS45</strain>
    </source>
</reference>
<evidence type="ECO:0000313" key="2">
    <source>
        <dbReference type="EMBL" id="OUC44946.1"/>
    </source>
</evidence>
<sequence>IRLYGYGGTACVMIADEKYLSPEKLVDVKLISQSNGNFHGKVTLKNTGSLPAFVKMVPYADPFAHEVLHDEKLTMEPKAFVMNCDSEM</sequence>